<comment type="caution">
    <text evidence="2">The sequence shown here is derived from an EMBL/GenBank/DDBJ whole genome shotgun (WGS) entry which is preliminary data.</text>
</comment>
<feature type="transmembrane region" description="Helical" evidence="1">
    <location>
        <begin position="78"/>
        <end position="105"/>
    </location>
</feature>
<proteinExistence type="predicted"/>
<sequence length="110" mass="11835">MALVSCPECHKEVSDSALRCPSCAKQLKKPRRSFFGKMVKWVFILFNIFMAYCLFAGLGGSGDVINNAASDAEKAGAAVGAGLGLMVIGTFWVIGDIIIGTLVFFTRPKR</sequence>
<dbReference type="RefSeq" id="WP_109717122.1">
    <property type="nucleotide sequence ID" value="NZ_CP125958.1"/>
</dbReference>
<keyword evidence="1" id="KW-0812">Transmembrane</keyword>
<keyword evidence="1" id="KW-0472">Membrane</keyword>
<name>A0A2V2BBG6_9GAMM</name>
<organism evidence="2 3">
    <name type="scientific">Pantoea allii</name>
    <dbReference type="NCBI Taxonomy" id="574096"/>
    <lineage>
        <taxon>Bacteria</taxon>
        <taxon>Pseudomonadati</taxon>
        <taxon>Pseudomonadota</taxon>
        <taxon>Gammaproteobacteria</taxon>
        <taxon>Enterobacterales</taxon>
        <taxon>Erwiniaceae</taxon>
        <taxon>Pantoea</taxon>
    </lineage>
</organism>
<dbReference type="Proteomes" id="UP000245981">
    <property type="component" value="Unassembled WGS sequence"/>
</dbReference>
<evidence type="ECO:0000313" key="2">
    <source>
        <dbReference type="EMBL" id="PWK97466.1"/>
    </source>
</evidence>
<dbReference type="OrthoDB" id="8685152at2"/>
<evidence type="ECO:0000313" key="3">
    <source>
        <dbReference type="Proteomes" id="UP000245981"/>
    </source>
</evidence>
<reference evidence="2 3" key="1">
    <citation type="submission" date="2018-05" db="EMBL/GenBank/DDBJ databases">
        <title>Genomic Encyclopedia of Type Strains, Phase IV (KMG-V): Genome sequencing to study the core and pangenomes of soil and plant-associated prokaryotes.</title>
        <authorList>
            <person name="Whitman W."/>
        </authorList>
    </citation>
    <scope>NUCLEOTIDE SEQUENCE [LARGE SCALE GENOMIC DNA]</scope>
    <source>
        <strain evidence="2 3">PNA 200-10</strain>
    </source>
</reference>
<dbReference type="EMBL" id="QGHF01000004">
    <property type="protein sequence ID" value="PWK97466.1"/>
    <property type="molecule type" value="Genomic_DNA"/>
</dbReference>
<accession>A0A2V2BBG6</accession>
<feature type="transmembrane region" description="Helical" evidence="1">
    <location>
        <begin position="38"/>
        <end position="58"/>
    </location>
</feature>
<keyword evidence="1" id="KW-1133">Transmembrane helix</keyword>
<dbReference type="GeneID" id="99737947"/>
<protein>
    <recommendedName>
        <fullName evidence="4">Zinc ribbon protein</fullName>
    </recommendedName>
</protein>
<dbReference type="AlphaFoldDB" id="A0A2V2BBG6"/>
<evidence type="ECO:0000256" key="1">
    <source>
        <dbReference type="SAM" id="Phobius"/>
    </source>
</evidence>
<gene>
    <name evidence="2" type="ORF">C7431_104142</name>
</gene>
<evidence type="ECO:0008006" key="4">
    <source>
        <dbReference type="Google" id="ProtNLM"/>
    </source>
</evidence>